<dbReference type="EMBL" id="FQYP01000010">
    <property type="protein sequence ID" value="SHJ55291.1"/>
    <property type="molecule type" value="Genomic_DNA"/>
</dbReference>
<dbReference type="AlphaFoldDB" id="A0A1M6K8J7"/>
<proteinExistence type="predicted"/>
<name>A0A1M6K8J7_9FLAO</name>
<evidence type="ECO:0000313" key="2">
    <source>
        <dbReference type="EMBL" id="SHJ55291.1"/>
    </source>
</evidence>
<gene>
    <name evidence="2" type="ORF">SAMN04488508_110133</name>
</gene>
<keyword evidence="3" id="KW-1185">Reference proteome</keyword>
<protein>
    <submittedName>
        <fullName evidence="2">Uncharacterized protein</fullName>
    </submittedName>
</protein>
<feature type="coiled-coil region" evidence="1">
    <location>
        <begin position="134"/>
        <end position="199"/>
    </location>
</feature>
<dbReference type="STRING" id="570521.SAMN04488508_110133"/>
<accession>A0A1M6K8J7</accession>
<organism evidence="2 3">
    <name type="scientific">Aquimarina spongiae</name>
    <dbReference type="NCBI Taxonomy" id="570521"/>
    <lineage>
        <taxon>Bacteria</taxon>
        <taxon>Pseudomonadati</taxon>
        <taxon>Bacteroidota</taxon>
        <taxon>Flavobacteriia</taxon>
        <taxon>Flavobacteriales</taxon>
        <taxon>Flavobacteriaceae</taxon>
        <taxon>Aquimarina</taxon>
    </lineage>
</organism>
<dbReference type="RefSeq" id="WP_073320639.1">
    <property type="nucleotide sequence ID" value="NZ_FQYP01000010.1"/>
</dbReference>
<evidence type="ECO:0000313" key="3">
    <source>
        <dbReference type="Proteomes" id="UP000184432"/>
    </source>
</evidence>
<sequence length="202" mass="23239">MAQDIRELLRQDKAIPSERLQDGHQARFMARLEKELPERKTKSSNYGWLKIAASVAIIFSISITAFNQFGDKENTGTEVVDTENTKNATVVLNKQSSGLADMHPEYEKVENYLLTSIKFQLSEITVNDKNRELVESFKVRLSNLDKEYQNLNKELMEVGPNLESIEAMKENLTLRLSLLEQLKEKLEELEKIENEGYDEIQA</sequence>
<evidence type="ECO:0000256" key="1">
    <source>
        <dbReference type="SAM" id="Coils"/>
    </source>
</evidence>
<reference evidence="3" key="1">
    <citation type="submission" date="2016-11" db="EMBL/GenBank/DDBJ databases">
        <authorList>
            <person name="Varghese N."/>
            <person name="Submissions S."/>
        </authorList>
    </citation>
    <scope>NUCLEOTIDE SEQUENCE [LARGE SCALE GENOMIC DNA]</scope>
    <source>
        <strain evidence="3">DSM 22623</strain>
    </source>
</reference>
<dbReference type="OrthoDB" id="1441018at2"/>
<keyword evidence="1" id="KW-0175">Coiled coil</keyword>
<dbReference type="Proteomes" id="UP000184432">
    <property type="component" value="Unassembled WGS sequence"/>
</dbReference>